<dbReference type="AlphaFoldDB" id="A0A2U1P1D3"/>
<proteinExistence type="predicted"/>
<keyword evidence="3" id="KW-1185">Reference proteome</keyword>
<sequence>MSSGNGPPSFSNGTNISSYVDATDDEQVNNKQPPSYSNAMGRGGNSVNQFQNVSAYRELGQTDTSKAPSFTDLERERNSHAHGGNLKHELGNVGGQGPSLGSAVARGNYSDPSGGVEHYDGSPAPNLSDANRREASHTGDSSLVIEGSDAQEYVGMSLVGKNFRRFYPNAYYKGKDSDN</sequence>
<gene>
    <name evidence="2" type="ORF">CTI12_AA204210</name>
</gene>
<reference evidence="2 3" key="1">
    <citation type="journal article" date="2018" name="Mol. Plant">
        <title>The genome of Artemisia annua provides insight into the evolution of Asteraceae family and artemisinin biosynthesis.</title>
        <authorList>
            <person name="Shen Q."/>
            <person name="Zhang L."/>
            <person name="Liao Z."/>
            <person name="Wang S."/>
            <person name="Yan T."/>
            <person name="Shi P."/>
            <person name="Liu M."/>
            <person name="Fu X."/>
            <person name="Pan Q."/>
            <person name="Wang Y."/>
            <person name="Lv Z."/>
            <person name="Lu X."/>
            <person name="Zhang F."/>
            <person name="Jiang W."/>
            <person name="Ma Y."/>
            <person name="Chen M."/>
            <person name="Hao X."/>
            <person name="Li L."/>
            <person name="Tang Y."/>
            <person name="Lv G."/>
            <person name="Zhou Y."/>
            <person name="Sun X."/>
            <person name="Brodelius P.E."/>
            <person name="Rose J.K.C."/>
            <person name="Tang K."/>
        </authorList>
    </citation>
    <scope>NUCLEOTIDE SEQUENCE [LARGE SCALE GENOMIC DNA]</scope>
    <source>
        <strain evidence="3">cv. Huhao1</strain>
        <tissue evidence="2">Leaf</tissue>
    </source>
</reference>
<feature type="compositionally biased region" description="Polar residues" evidence="1">
    <location>
        <begin position="45"/>
        <end position="54"/>
    </location>
</feature>
<dbReference type="OrthoDB" id="1552471at2759"/>
<feature type="compositionally biased region" description="Low complexity" evidence="1">
    <location>
        <begin position="1"/>
        <end position="13"/>
    </location>
</feature>
<evidence type="ECO:0000313" key="2">
    <source>
        <dbReference type="EMBL" id="PWA79564.1"/>
    </source>
</evidence>
<evidence type="ECO:0000256" key="1">
    <source>
        <dbReference type="SAM" id="MobiDB-lite"/>
    </source>
</evidence>
<dbReference type="EMBL" id="PKPP01001839">
    <property type="protein sequence ID" value="PWA79564.1"/>
    <property type="molecule type" value="Genomic_DNA"/>
</dbReference>
<feature type="region of interest" description="Disordered" evidence="1">
    <location>
        <begin position="1"/>
        <end position="147"/>
    </location>
</feature>
<organism evidence="2 3">
    <name type="scientific">Artemisia annua</name>
    <name type="common">Sweet wormwood</name>
    <dbReference type="NCBI Taxonomy" id="35608"/>
    <lineage>
        <taxon>Eukaryota</taxon>
        <taxon>Viridiplantae</taxon>
        <taxon>Streptophyta</taxon>
        <taxon>Embryophyta</taxon>
        <taxon>Tracheophyta</taxon>
        <taxon>Spermatophyta</taxon>
        <taxon>Magnoliopsida</taxon>
        <taxon>eudicotyledons</taxon>
        <taxon>Gunneridae</taxon>
        <taxon>Pentapetalae</taxon>
        <taxon>asterids</taxon>
        <taxon>campanulids</taxon>
        <taxon>Asterales</taxon>
        <taxon>Asteraceae</taxon>
        <taxon>Asteroideae</taxon>
        <taxon>Anthemideae</taxon>
        <taxon>Artemisiinae</taxon>
        <taxon>Artemisia</taxon>
    </lineage>
</organism>
<comment type="caution">
    <text evidence="2">The sequence shown here is derived from an EMBL/GenBank/DDBJ whole genome shotgun (WGS) entry which is preliminary data.</text>
</comment>
<accession>A0A2U1P1D3</accession>
<dbReference type="Proteomes" id="UP000245207">
    <property type="component" value="Unassembled WGS sequence"/>
</dbReference>
<feature type="compositionally biased region" description="Polar residues" evidence="1">
    <location>
        <begin position="29"/>
        <end position="38"/>
    </location>
</feature>
<protein>
    <submittedName>
        <fullName evidence="2">Uncharacterized protein</fullName>
    </submittedName>
</protein>
<name>A0A2U1P1D3_ARTAN</name>
<evidence type="ECO:0000313" key="3">
    <source>
        <dbReference type="Proteomes" id="UP000245207"/>
    </source>
</evidence>